<dbReference type="GO" id="GO:0005886">
    <property type="term" value="C:plasma membrane"/>
    <property type="evidence" value="ECO:0007669"/>
    <property type="project" value="TreeGrafter"/>
</dbReference>
<keyword evidence="1" id="KW-0436">Ligase</keyword>
<dbReference type="EMBL" id="CAQQ02159939">
    <property type="status" value="NOT_ANNOTATED_CDS"/>
    <property type="molecule type" value="Genomic_DNA"/>
</dbReference>
<dbReference type="GO" id="GO:0005739">
    <property type="term" value="C:mitochondrion"/>
    <property type="evidence" value="ECO:0007669"/>
    <property type="project" value="TreeGrafter"/>
</dbReference>
<dbReference type="SUPFAM" id="SSF50677">
    <property type="entry name" value="ValRS/IleRS/LeuRS editing domain"/>
    <property type="match status" value="1"/>
</dbReference>
<dbReference type="Pfam" id="PF03435">
    <property type="entry name" value="Sacchrp_dh_NADP"/>
    <property type="match status" value="1"/>
</dbReference>
<evidence type="ECO:0000313" key="9">
    <source>
        <dbReference type="EnsemblMetazoa" id="MESCA001402-PA"/>
    </source>
</evidence>
<dbReference type="PANTHER" id="PTHR12286">
    <property type="entry name" value="SACCHAROPINE DEHYDROGENASE-LIKE OXIDOREDUCTASE"/>
    <property type="match status" value="1"/>
</dbReference>
<proteinExistence type="inferred from homology"/>
<dbReference type="InterPro" id="IPR009008">
    <property type="entry name" value="Val/Leu/Ile-tRNA-synth_edit"/>
</dbReference>
<dbReference type="InterPro" id="IPR051276">
    <property type="entry name" value="Saccharopine_DH-like_oxidrdct"/>
</dbReference>
<dbReference type="AlphaFoldDB" id="T1GDL3"/>
<feature type="domain" description="Leucyl-tRNA synthetase editing" evidence="8">
    <location>
        <begin position="195"/>
        <end position="256"/>
    </location>
</feature>
<keyword evidence="5" id="KW-0030">Aminoacyl-tRNA synthetase</keyword>
<evidence type="ECO:0000256" key="2">
    <source>
        <dbReference type="ARBA" id="ARBA00022741"/>
    </source>
</evidence>
<dbReference type="GO" id="GO:0002161">
    <property type="term" value="F:aminoacyl-tRNA deacylase activity"/>
    <property type="evidence" value="ECO:0007669"/>
    <property type="project" value="InterPro"/>
</dbReference>
<keyword evidence="4" id="KW-0648">Protein biosynthesis</keyword>
<dbReference type="Pfam" id="PF13603">
    <property type="entry name" value="tRNA-synt_1_2"/>
    <property type="match status" value="1"/>
</dbReference>
<dbReference type="PANTHER" id="PTHR12286:SF5">
    <property type="entry name" value="SACCHAROPINE DEHYDROGENASE-LIKE OXIDOREDUCTASE"/>
    <property type="match status" value="1"/>
</dbReference>
<dbReference type="GO" id="GO:0005524">
    <property type="term" value="F:ATP binding"/>
    <property type="evidence" value="ECO:0007669"/>
    <property type="project" value="UniProtKB-KW"/>
</dbReference>
<dbReference type="GO" id="GO:0009247">
    <property type="term" value="P:glycolipid biosynthetic process"/>
    <property type="evidence" value="ECO:0007669"/>
    <property type="project" value="TreeGrafter"/>
</dbReference>
<dbReference type="STRING" id="36166.T1GDL3"/>
<protein>
    <recommendedName>
        <fullName evidence="11">Saccharopine dehydrogenase NADP binding domain-containing protein</fullName>
    </recommendedName>
</protein>
<evidence type="ECO:0008006" key="11">
    <source>
        <dbReference type="Google" id="ProtNLM"/>
    </source>
</evidence>
<dbReference type="Gene3D" id="3.40.50.720">
    <property type="entry name" value="NAD(P)-binding Rossmann-like Domain"/>
    <property type="match status" value="1"/>
</dbReference>
<reference evidence="10" key="1">
    <citation type="submission" date="2013-02" db="EMBL/GenBank/DDBJ databases">
        <authorList>
            <person name="Hughes D."/>
        </authorList>
    </citation>
    <scope>NUCLEOTIDE SEQUENCE</scope>
    <source>
        <strain>Durham</strain>
        <strain evidence="10">NC isolate 2 -- Noor lab</strain>
    </source>
</reference>
<comment type="similarity">
    <text evidence="6">Belongs to the saccharopine dehydrogenase family.</text>
</comment>
<dbReference type="EMBL" id="CAQQ02159938">
    <property type="status" value="NOT_ANNOTATED_CDS"/>
    <property type="molecule type" value="Genomic_DNA"/>
</dbReference>
<evidence type="ECO:0000256" key="1">
    <source>
        <dbReference type="ARBA" id="ARBA00022598"/>
    </source>
</evidence>
<name>T1GDL3_MEGSC</name>
<dbReference type="InterPro" id="IPR025709">
    <property type="entry name" value="Leu_tRNA-synth_edit"/>
</dbReference>
<dbReference type="GO" id="GO:0005811">
    <property type="term" value="C:lipid droplet"/>
    <property type="evidence" value="ECO:0007669"/>
    <property type="project" value="TreeGrafter"/>
</dbReference>
<evidence type="ECO:0000256" key="6">
    <source>
        <dbReference type="ARBA" id="ARBA00038048"/>
    </source>
</evidence>
<sequence length="265" mass="29353">VVVNTCGPYRFYGEQVVEACIKAGTHHVDVSGEPQYMETMQLKYNEEAAKKNVYIISACGFDSIPNDLGTVFVEKNFNGVVNSVETYLETGSSGNKSSGASLNYGTWESAVYGLTHAKELKGIRSQLFKDQSTISDIEVDTIEVKGPTSISVPGYEKNVTFGVLYDVAYKIIGTDEEIVVSTTRLKRSLEMWQSLNVDAQVWHPFRNEPIPIIFDLGVDKDFGTGAVKITPAHDKLDFDVGNRHLLNPIQVFTEDGRVDNHSVIF</sequence>
<keyword evidence="10" id="KW-1185">Reference proteome</keyword>
<evidence type="ECO:0000313" key="10">
    <source>
        <dbReference type="Proteomes" id="UP000015102"/>
    </source>
</evidence>
<evidence type="ECO:0000256" key="5">
    <source>
        <dbReference type="ARBA" id="ARBA00023146"/>
    </source>
</evidence>
<dbReference type="EMBL" id="CAQQ02159937">
    <property type="status" value="NOT_ANNOTATED_CDS"/>
    <property type="molecule type" value="Genomic_DNA"/>
</dbReference>
<dbReference type="Proteomes" id="UP000015102">
    <property type="component" value="Unassembled WGS sequence"/>
</dbReference>
<accession>T1GDL3</accession>
<keyword evidence="3" id="KW-0067">ATP-binding</keyword>
<dbReference type="InterPro" id="IPR005097">
    <property type="entry name" value="Sacchrp_dh_NADP-bd"/>
</dbReference>
<feature type="domain" description="Saccharopine dehydrogenase NADP binding" evidence="7">
    <location>
        <begin position="1"/>
        <end position="56"/>
    </location>
</feature>
<evidence type="ECO:0000256" key="3">
    <source>
        <dbReference type="ARBA" id="ARBA00022840"/>
    </source>
</evidence>
<organism evidence="9 10">
    <name type="scientific">Megaselia scalaris</name>
    <name type="common">Humpbacked fly</name>
    <name type="synonym">Phora scalaris</name>
    <dbReference type="NCBI Taxonomy" id="36166"/>
    <lineage>
        <taxon>Eukaryota</taxon>
        <taxon>Metazoa</taxon>
        <taxon>Ecdysozoa</taxon>
        <taxon>Arthropoda</taxon>
        <taxon>Hexapoda</taxon>
        <taxon>Insecta</taxon>
        <taxon>Pterygota</taxon>
        <taxon>Neoptera</taxon>
        <taxon>Endopterygota</taxon>
        <taxon>Diptera</taxon>
        <taxon>Brachycera</taxon>
        <taxon>Muscomorpha</taxon>
        <taxon>Platypezoidea</taxon>
        <taxon>Phoridae</taxon>
        <taxon>Megaseliini</taxon>
        <taxon>Megaselia</taxon>
    </lineage>
</organism>
<evidence type="ECO:0000259" key="8">
    <source>
        <dbReference type="Pfam" id="PF13603"/>
    </source>
</evidence>
<evidence type="ECO:0000259" key="7">
    <source>
        <dbReference type="Pfam" id="PF03435"/>
    </source>
</evidence>
<evidence type="ECO:0000256" key="4">
    <source>
        <dbReference type="ARBA" id="ARBA00022917"/>
    </source>
</evidence>
<dbReference type="GO" id="GO:0006418">
    <property type="term" value="P:tRNA aminoacylation for protein translation"/>
    <property type="evidence" value="ECO:0007669"/>
    <property type="project" value="InterPro"/>
</dbReference>
<dbReference type="GO" id="GO:0004812">
    <property type="term" value="F:aminoacyl-tRNA ligase activity"/>
    <property type="evidence" value="ECO:0007669"/>
    <property type="project" value="UniProtKB-KW"/>
</dbReference>
<dbReference type="HOGENOM" id="CLU_1052006_0_0_1"/>
<reference evidence="9" key="2">
    <citation type="submission" date="2015-06" db="UniProtKB">
        <authorList>
            <consortium name="EnsemblMetazoa"/>
        </authorList>
    </citation>
    <scope>IDENTIFICATION</scope>
</reference>
<dbReference type="Gene3D" id="3.90.740.10">
    <property type="entry name" value="Valyl/Leucyl/Isoleucyl-tRNA synthetase, editing domain"/>
    <property type="match status" value="1"/>
</dbReference>
<keyword evidence="2" id="KW-0547">Nucleotide-binding</keyword>
<dbReference type="EnsemblMetazoa" id="MESCA001402-RA">
    <property type="protein sequence ID" value="MESCA001402-PA"/>
    <property type="gene ID" value="MESCA001402"/>
</dbReference>